<evidence type="ECO:0000313" key="1">
    <source>
        <dbReference type="EMBL" id="OXC80226.1"/>
    </source>
</evidence>
<evidence type="ECO:0000313" key="2">
    <source>
        <dbReference type="Proteomes" id="UP000214720"/>
    </source>
</evidence>
<dbReference type="eggNOG" id="ENOG502Z7NB">
    <property type="taxonomic scope" value="Bacteria"/>
</dbReference>
<dbReference type="Proteomes" id="UP000214720">
    <property type="component" value="Unassembled WGS sequence"/>
</dbReference>
<comment type="caution">
    <text evidence="1">The sequence shown here is derived from an EMBL/GenBank/DDBJ whole genome shotgun (WGS) entry which is preliminary data.</text>
</comment>
<sequence length="339" mass="38442">MISVDQIRPSQSVASEMSVVHEYAWPKPAQRLSSTFFKLVYRWSHSNAFRHNERLWHGVSIERDSRGFLKRMSIEGHDLLVENPDDLLASQTGDCHLIATGPSVNDIDYGALDLHNVMGVNGAIALQDKHPIRFEYYCIVDAGFVRKRPDLVARVVQQKLTLFVTPLVLWYIAQYFPLSQFRCRVYLIEDIQYPACKRALLKHELLSTHASTDLVLFDEEPTLGFSFNISRGIFDGRTVAYTGLQVLTSLGFNTIFMHGLDLLNAAQTPRFYETKETMQPSALDGDFNSFIEPSFRHAAPLLSRRGVRVVNLSAQSALGSDIIEKDDWHSLAHVSLEQE</sequence>
<proteinExistence type="predicted"/>
<name>A0A226X9S2_CABSO</name>
<keyword evidence="1" id="KW-0808">Transferase</keyword>
<accession>A0A226X9S2</accession>
<dbReference type="GO" id="GO:0016740">
    <property type="term" value="F:transferase activity"/>
    <property type="evidence" value="ECO:0007669"/>
    <property type="project" value="UniProtKB-KW"/>
</dbReference>
<organism evidence="1 2">
    <name type="scientific">Caballeronia sordidicola</name>
    <name type="common">Burkholderia sordidicola</name>
    <dbReference type="NCBI Taxonomy" id="196367"/>
    <lineage>
        <taxon>Bacteria</taxon>
        <taxon>Pseudomonadati</taxon>
        <taxon>Pseudomonadota</taxon>
        <taxon>Betaproteobacteria</taxon>
        <taxon>Burkholderiales</taxon>
        <taxon>Burkholderiaceae</taxon>
        <taxon>Caballeronia</taxon>
    </lineage>
</organism>
<gene>
    <name evidence="1" type="ORF">BSU04_03115</name>
</gene>
<dbReference type="EMBL" id="MTHB01000023">
    <property type="protein sequence ID" value="OXC80226.1"/>
    <property type="molecule type" value="Genomic_DNA"/>
</dbReference>
<dbReference type="RefSeq" id="WP_089159185.1">
    <property type="nucleotide sequence ID" value="NZ_MTHB01000023.1"/>
</dbReference>
<reference evidence="2" key="1">
    <citation type="submission" date="2017-01" db="EMBL/GenBank/DDBJ databases">
        <title>Genome Analysis of Deinococcus marmoris KOPRI26562.</title>
        <authorList>
            <person name="Kim J.H."/>
            <person name="Oh H.-M."/>
        </authorList>
    </citation>
    <scope>NUCLEOTIDE SEQUENCE [LARGE SCALE GENOMIC DNA]</scope>
    <source>
        <strain evidence="2">PAMC 26633</strain>
    </source>
</reference>
<dbReference type="AlphaFoldDB" id="A0A226X9S2"/>
<dbReference type="OrthoDB" id="9177936at2"/>
<protein>
    <submittedName>
        <fullName evidence="1">Glycosyltransferase</fullName>
    </submittedName>
</protein>